<dbReference type="Gene3D" id="3.40.50.2300">
    <property type="match status" value="1"/>
</dbReference>
<evidence type="ECO:0000259" key="16">
    <source>
        <dbReference type="PROSITE" id="PS50110"/>
    </source>
</evidence>
<dbReference type="SMART" id="SM00388">
    <property type="entry name" value="HisKA"/>
    <property type="match status" value="1"/>
</dbReference>
<dbReference type="InterPro" id="IPR007891">
    <property type="entry name" value="CHASE3"/>
</dbReference>
<feature type="domain" description="Histidine kinase" evidence="15">
    <location>
        <begin position="512"/>
        <end position="745"/>
    </location>
</feature>
<proteinExistence type="predicted"/>
<feature type="coiled-coil region" evidence="13">
    <location>
        <begin position="436"/>
        <end position="481"/>
    </location>
</feature>
<dbReference type="Pfam" id="PF05227">
    <property type="entry name" value="CHASE3"/>
    <property type="match status" value="1"/>
</dbReference>
<dbReference type="InterPro" id="IPR003018">
    <property type="entry name" value="GAF"/>
</dbReference>
<evidence type="ECO:0000256" key="9">
    <source>
        <dbReference type="ARBA" id="ARBA00022840"/>
    </source>
</evidence>
<evidence type="ECO:0000256" key="2">
    <source>
        <dbReference type="ARBA" id="ARBA00004651"/>
    </source>
</evidence>
<evidence type="ECO:0000256" key="3">
    <source>
        <dbReference type="ARBA" id="ARBA00012438"/>
    </source>
</evidence>
<dbReference type="InterPro" id="IPR001789">
    <property type="entry name" value="Sig_transdc_resp-reg_receiver"/>
</dbReference>
<dbReference type="EC" id="2.7.13.3" evidence="3"/>
<feature type="transmembrane region" description="Helical" evidence="14">
    <location>
        <begin position="200"/>
        <end position="218"/>
    </location>
</feature>
<keyword evidence="8" id="KW-0418">Kinase</keyword>
<dbReference type="InterPro" id="IPR011006">
    <property type="entry name" value="CheY-like_superfamily"/>
</dbReference>
<dbReference type="SMART" id="SM00448">
    <property type="entry name" value="REC"/>
    <property type="match status" value="1"/>
</dbReference>
<dbReference type="InterPro" id="IPR003660">
    <property type="entry name" value="HAMP_dom"/>
</dbReference>
<dbReference type="InterPro" id="IPR029016">
    <property type="entry name" value="GAF-like_dom_sf"/>
</dbReference>
<dbReference type="Pfam" id="PF00072">
    <property type="entry name" value="Response_reg"/>
    <property type="match status" value="1"/>
</dbReference>
<keyword evidence="14" id="KW-1133">Transmembrane helix</keyword>
<evidence type="ECO:0000313" key="19">
    <source>
        <dbReference type="Proteomes" id="UP001649230"/>
    </source>
</evidence>
<evidence type="ECO:0000256" key="6">
    <source>
        <dbReference type="ARBA" id="ARBA00022679"/>
    </source>
</evidence>
<feature type="domain" description="Response regulatory" evidence="16">
    <location>
        <begin position="795"/>
        <end position="912"/>
    </location>
</feature>
<sequence>MKKGSDSRLWQNLRMGIRLKILLGYIFIIICTSISFILVNNQVASMQNDRNYVIQHDFEVRDETSRLEKYVIGMETEQRGYLLTGMESYLSAYEDNQVHWQESYSKLVRLISDNPEQLKNLASVRSLIEHWLNETAVPLMELKQAGKEGQIASFYKDDKGSVDMAQIREWLDAFRTKEKELTELRANQLDESNLILTNTIYGIILFVAIFSIVVALIISKSIVGTIMQINRTIARIASSQGMLSQRIHVHINDEMKDLAESTNQLLEKQEESRWLQERLTEIVTLLQGVTETNMMGQLFMNKIAEMMDAAYGVFYIRSMKGPKKQLTKLASFAAQGDSAAGELIEWGEGLVGQCALENRIFHLTEVPNGYISISSGLGASNPSSLLIAPVEYNNQVVAVIELASFQFFSPTQLELFQEILQSFGTTIHSVESRVEVERLLRESQVLTEELQTQAEELQTQQEELRITNEQLEEQIRYSDERTTELEIIKVELEEYAKQLKQGSQYKSEFLANMSHELRTPLNSMLILSQMLADNQEGRLSKDEQEYARVIHSSGRDLLVLINDILDLSKVEAGVLDIHIDGVLMPELAELIQTEFTPQAEHRKLSFEVVVDANVPQHVYTDGHRVQQIVKNLLANAFKFTHEGSVSLKMSLCERERVMLLLPKAGNAEVLAISVTDTGIGIPKDKHSLIFEAFQQADGTTNRKYGGTGLGLSISRELIQLLGGCLTLESKEGHGSTFTVYIPSLIPEHSDSQGAWREAAASQAARPVQVNHDSVMEKESGLAPAMPETSTFKGKRVLVVDDDVRNVFALTNALENEGMIVIVAHDGGECLEQLEKGMKVDLVLMDIMMPVMDGYEAMREIRKRAHYENLPIIALTAKAMKHDREICLEAGASDYISKPLHLNQLFSLMRVWLTN</sequence>
<evidence type="ECO:0000259" key="17">
    <source>
        <dbReference type="PROSITE" id="PS50885"/>
    </source>
</evidence>
<dbReference type="PROSITE" id="PS50109">
    <property type="entry name" value="HIS_KIN"/>
    <property type="match status" value="1"/>
</dbReference>
<reference evidence="18 19" key="1">
    <citation type="journal article" date="2024" name="Int. J. Syst. Evol. Microbiol.">
        <title>Paenibacillus hexagrammi sp. nov., a novel bacterium isolated from the gut content of Hexagrammos agrammus.</title>
        <authorList>
            <person name="Jung H.K."/>
            <person name="Kim D.G."/>
            <person name="Zin H."/>
            <person name="Park J."/>
            <person name="Jung H."/>
            <person name="Kim Y.O."/>
            <person name="Kong H.J."/>
            <person name="Kim J.W."/>
            <person name="Kim Y.S."/>
        </authorList>
    </citation>
    <scope>NUCLEOTIDE SEQUENCE [LARGE SCALE GENOMIC DNA]</scope>
    <source>
        <strain evidence="18 19">YPD9-1</strain>
    </source>
</reference>
<feature type="domain" description="HAMP" evidence="17">
    <location>
        <begin position="220"/>
        <end position="274"/>
    </location>
</feature>
<dbReference type="PRINTS" id="PR00344">
    <property type="entry name" value="BCTRLSENSOR"/>
</dbReference>
<dbReference type="PANTHER" id="PTHR45339:SF1">
    <property type="entry name" value="HYBRID SIGNAL TRANSDUCTION HISTIDINE KINASE J"/>
    <property type="match status" value="1"/>
</dbReference>
<keyword evidence="19" id="KW-1185">Reference proteome</keyword>
<dbReference type="CDD" id="cd06225">
    <property type="entry name" value="HAMP"/>
    <property type="match status" value="1"/>
</dbReference>
<dbReference type="InterPro" id="IPR003594">
    <property type="entry name" value="HATPase_dom"/>
</dbReference>
<keyword evidence="6" id="KW-0808">Transferase</keyword>
<evidence type="ECO:0000256" key="11">
    <source>
        <dbReference type="ARBA" id="ARBA00023136"/>
    </source>
</evidence>
<accession>A0ABY3SFC9</accession>
<gene>
    <name evidence="18" type="ORF">L0M14_24375</name>
</gene>
<organism evidence="18 19">
    <name type="scientific">Paenibacillus hexagrammi</name>
    <dbReference type="NCBI Taxonomy" id="2908839"/>
    <lineage>
        <taxon>Bacteria</taxon>
        <taxon>Bacillati</taxon>
        <taxon>Bacillota</taxon>
        <taxon>Bacilli</taxon>
        <taxon>Bacillales</taxon>
        <taxon>Paenibacillaceae</taxon>
        <taxon>Paenibacillus</taxon>
    </lineage>
</organism>
<dbReference type="SUPFAM" id="SSF52172">
    <property type="entry name" value="CheY-like"/>
    <property type="match status" value="1"/>
</dbReference>
<dbReference type="EMBL" id="CP090978">
    <property type="protein sequence ID" value="UJF32718.1"/>
    <property type="molecule type" value="Genomic_DNA"/>
</dbReference>
<evidence type="ECO:0000256" key="7">
    <source>
        <dbReference type="ARBA" id="ARBA00022741"/>
    </source>
</evidence>
<evidence type="ECO:0000259" key="15">
    <source>
        <dbReference type="PROSITE" id="PS50109"/>
    </source>
</evidence>
<protein>
    <recommendedName>
        <fullName evidence="3">histidine kinase</fullName>
        <ecNumber evidence="3">2.7.13.3</ecNumber>
    </recommendedName>
</protein>
<keyword evidence="10" id="KW-0902">Two-component regulatory system</keyword>
<evidence type="ECO:0000256" key="4">
    <source>
        <dbReference type="ARBA" id="ARBA00022475"/>
    </source>
</evidence>
<evidence type="ECO:0000256" key="5">
    <source>
        <dbReference type="ARBA" id="ARBA00022553"/>
    </source>
</evidence>
<keyword evidence="9" id="KW-0067">ATP-binding</keyword>
<dbReference type="Pfam" id="PF00512">
    <property type="entry name" value="HisKA"/>
    <property type="match status" value="1"/>
</dbReference>
<feature type="transmembrane region" description="Helical" evidence="14">
    <location>
        <begin position="21"/>
        <end position="39"/>
    </location>
</feature>
<dbReference type="InterPro" id="IPR005467">
    <property type="entry name" value="His_kinase_dom"/>
</dbReference>
<dbReference type="SUPFAM" id="SSF55874">
    <property type="entry name" value="ATPase domain of HSP90 chaperone/DNA topoisomerase II/histidine kinase"/>
    <property type="match status" value="1"/>
</dbReference>
<dbReference type="PANTHER" id="PTHR45339">
    <property type="entry name" value="HYBRID SIGNAL TRANSDUCTION HISTIDINE KINASE J"/>
    <property type="match status" value="1"/>
</dbReference>
<comment type="catalytic activity">
    <reaction evidence="1">
        <text>ATP + protein L-histidine = ADP + protein N-phospho-L-histidine.</text>
        <dbReference type="EC" id="2.7.13.3"/>
    </reaction>
</comment>
<dbReference type="InterPro" id="IPR004358">
    <property type="entry name" value="Sig_transdc_His_kin-like_C"/>
</dbReference>
<dbReference type="Proteomes" id="UP001649230">
    <property type="component" value="Chromosome"/>
</dbReference>
<dbReference type="Gene3D" id="3.30.450.40">
    <property type="match status" value="1"/>
</dbReference>
<dbReference type="InterPro" id="IPR036097">
    <property type="entry name" value="HisK_dim/P_sf"/>
</dbReference>
<dbReference type="PROSITE" id="PS50885">
    <property type="entry name" value="HAMP"/>
    <property type="match status" value="1"/>
</dbReference>
<evidence type="ECO:0000313" key="18">
    <source>
        <dbReference type="EMBL" id="UJF32718.1"/>
    </source>
</evidence>
<dbReference type="SUPFAM" id="SSF55781">
    <property type="entry name" value="GAF domain-like"/>
    <property type="match status" value="1"/>
</dbReference>
<dbReference type="RefSeq" id="WP_235119061.1">
    <property type="nucleotide sequence ID" value="NZ_CP090978.1"/>
</dbReference>
<dbReference type="Gene3D" id="1.10.287.130">
    <property type="match status" value="1"/>
</dbReference>
<dbReference type="CDD" id="cd19410">
    <property type="entry name" value="HK9-like_sensor"/>
    <property type="match status" value="1"/>
</dbReference>
<evidence type="ECO:0000256" key="14">
    <source>
        <dbReference type="SAM" id="Phobius"/>
    </source>
</evidence>
<keyword evidence="4" id="KW-1003">Cell membrane</keyword>
<dbReference type="CDD" id="cd00082">
    <property type="entry name" value="HisKA"/>
    <property type="match status" value="1"/>
</dbReference>
<keyword evidence="5 12" id="KW-0597">Phosphoprotein</keyword>
<evidence type="ECO:0000256" key="12">
    <source>
        <dbReference type="PROSITE-ProRule" id="PRU00169"/>
    </source>
</evidence>
<dbReference type="SMART" id="SM00387">
    <property type="entry name" value="HATPase_c"/>
    <property type="match status" value="1"/>
</dbReference>
<evidence type="ECO:0000256" key="13">
    <source>
        <dbReference type="SAM" id="Coils"/>
    </source>
</evidence>
<dbReference type="PROSITE" id="PS50110">
    <property type="entry name" value="RESPONSE_REGULATORY"/>
    <property type="match status" value="1"/>
</dbReference>
<evidence type="ECO:0000256" key="10">
    <source>
        <dbReference type="ARBA" id="ARBA00023012"/>
    </source>
</evidence>
<keyword evidence="7" id="KW-0547">Nucleotide-binding</keyword>
<dbReference type="Pfam" id="PF02518">
    <property type="entry name" value="HATPase_c"/>
    <property type="match status" value="1"/>
</dbReference>
<keyword evidence="14" id="KW-0812">Transmembrane</keyword>
<name>A0ABY3SFC9_9BACL</name>
<dbReference type="InterPro" id="IPR003661">
    <property type="entry name" value="HisK_dim/P_dom"/>
</dbReference>
<keyword evidence="13" id="KW-0175">Coiled coil</keyword>
<dbReference type="Gene3D" id="6.10.340.10">
    <property type="match status" value="1"/>
</dbReference>
<evidence type="ECO:0000256" key="8">
    <source>
        <dbReference type="ARBA" id="ARBA00022777"/>
    </source>
</evidence>
<dbReference type="Gene3D" id="3.30.565.10">
    <property type="entry name" value="Histidine kinase-like ATPase, C-terminal domain"/>
    <property type="match status" value="1"/>
</dbReference>
<feature type="modified residue" description="4-aspartylphosphate" evidence="12">
    <location>
        <position position="845"/>
    </location>
</feature>
<dbReference type="InterPro" id="IPR036890">
    <property type="entry name" value="HATPase_C_sf"/>
</dbReference>
<dbReference type="CDD" id="cd16922">
    <property type="entry name" value="HATPase_EvgS-ArcB-TorS-like"/>
    <property type="match status" value="1"/>
</dbReference>
<keyword evidence="11 14" id="KW-0472">Membrane</keyword>
<dbReference type="CDD" id="cd17546">
    <property type="entry name" value="REC_hyHK_CKI1_RcsC-like"/>
    <property type="match status" value="1"/>
</dbReference>
<dbReference type="Pfam" id="PF13185">
    <property type="entry name" value="GAF_2"/>
    <property type="match status" value="1"/>
</dbReference>
<comment type="subcellular location">
    <subcellularLocation>
        <location evidence="2">Cell membrane</location>
        <topology evidence="2">Multi-pass membrane protein</topology>
    </subcellularLocation>
</comment>
<dbReference type="SUPFAM" id="SSF47384">
    <property type="entry name" value="Homodimeric domain of signal transducing histidine kinase"/>
    <property type="match status" value="1"/>
</dbReference>
<evidence type="ECO:0000256" key="1">
    <source>
        <dbReference type="ARBA" id="ARBA00000085"/>
    </source>
</evidence>